<sequence length="240" mass="26499">MAALNNFETIWACVSIVQNIFPNRFILVGGAGNMLTGSGRQTDDIDLLIPTDTDASVVTQSLLRITGFTAPNGVLAFHGKTTMTIDLLHSVAGDATFEELRQHTTTVGGIPLLDLETALAIKIKCYNLRPDNESGDKKRSSDIADIKWLAQQMVGRGQEMSESTAKLFPIGHYYLVLVRLAMTEHQVSLLVKAGVKKMLRPWNEDTDDQKEFFEFFAEPGTCPLTGELFDEDEGNDESKE</sequence>
<gene>
    <name evidence="1" type="ORF">SEUCBS140593_000829</name>
</gene>
<accession>A0ABP0AT83</accession>
<organism evidence="1 2">
    <name type="scientific">Sporothrix eucalyptigena</name>
    <dbReference type="NCBI Taxonomy" id="1812306"/>
    <lineage>
        <taxon>Eukaryota</taxon>
        <taxon>Fungi</taxon>
        <taxon>Dikarya</taxon>
        <taxon>Ascomycota</taxon>
        <taxon>Pezizomycotina</taxon>
        <taxon>Sordariomycetes</taxon>
        <taxon>Sordariomycetidae</taxon>
        <taxon>Ophiostomatales</taxon>
        <taxon>Ophiostomataceae</taxon>
        <taxon>Sporothrix</taxon>
    </lineage>
</organism>
<name>A0ABP0AT83_9PEZI</name>
<reference evidence="1 2" key="1">
    <citation type="submission" date="2024-01" db="EMBL/GenBank/DDBJ databases">
        <authorList>
            <person name="Allen C."/>
            <person name="Tagirdzhanova G."/>
        </authorList>
    </citation>
    <scope>NUCLEOTIDE SEQUENCE [LARGE SCALE GENOMIC DNA]</scope>
</reference>
<keyword evidence="2" id="KW-1185">Reference proteome</keyword>
<evidence type="ECO:0000313" key="1">
    <source>
        <dbReference type="EMBL" id="CAK7210453.1"/>
    </source>
</evidence>
<dbReference type="EMBL" id="CAWUHD010000005">
    <property type="protein sequence ID" value="CAK7210453.1"/>
    <property type="molecule type" value="Genomic_DNA"/>
</dbReference>
<evidence type="ECO:0000313" key="2">
    <source>
        <dbReference type="Proteomes" id="UP001642482"/>
    </source>
</evidence>
<comment type="caution">
    <text evidence="1">The sequence shown here is derived from an EMBL/GenBank/DDBJ whole genome shotgun (WGS) entry which is preliminary data.</text>
</comment>
<dbReference type="Proteomes" id="UP001642482">
    <property type="component" value="Unassembled WGS sequence"/>
</dbReference>
<protein>
    <submittedName>
        <fullName evidence="1">Uncharacterized protein</fullName>
    </submittedName>
</protein>
<proteinExistence type="predicted"/>